<evidence type="ECO:0000313" key="3">
    <source>
        <dbReference type="Proteomes" id="UP001214576"/>
    </source>
</evidence>
<keyword evidence="3" id="KW-1185">Reference proteome</keyword>
<protein>
    <submittedName>
        <fullName evidence="2">Uncharacterized protein</fullName>
    </submittedName>
</protein>
<dbReference type="Proteomes" id="UP001214576">
    <property type="component" value="Unassembled WGS sequence"/>
</dbReference>
<dbReference type="EMBL" id="JAKZEL010000001">
    <property type="protein sequence ID" value="KAI4547765.1"/>
    <property type="molecule type" value="Genomic_DNA"/>
</dbReference>
<comment type="caution">
    <text evidence="2">The sequence shown here is derived from an EMBL/GenBank/DDBJ whole genome shotgun (WGS) entry which is preliminary data.</text>
</comment>
<feature type="region of interest" description="Disordered" evidence="1">
    <location>
        <begin position="76"/>
        <end position="97"/>
    </location>
</feature>
<name>A0AAD4YE86_OVIAM</name>
<dbReference type="AlphaFoldDB" id="A0AAD4YE86"/>
<accession>A0AAD4YE86</accession>
<evidence type="ECO:0000256" key="1">
    <source>
        <dbReference type="SAM" id="MobiDB-lite"/>
    </source>
</evidence>
<evidence type="ECO:0000313" key="2">
    <source>
        <dbReference type="EMBL" id="KAI4547765.1"/>
    </source>
</evidence>
<gene>
    <name evidence="2" type="ORF">MG293_000095</name>
</gene>
<organism evidence="2 3">
    <name type="scientific">Ovis ammon polii</name>
    <dbReference type="NCBI Taxonomy" id="230172"/>
    <lineage>
        <taxon>Eukaryota</taxon>
        <taxon>Metazoa</taxon>
        <taxon>Chordata</taxon>
        <taxon>Craniata</taxon>
        <taxon>Vertebrata</taxon>
        <taxon>Euteleostomi</taxon>
        <taxon>Mammalia</taxon>
        <taxon>Eutheria</taxon>
        <taxon>Laurasiatheria</taxon>
        <taxon>Artiodactyla</taxon>
        <taxon>Ruminantia</taxon>
        <taxon>Pecora</taxon>
        <taxon>Bovidae</taxon>
        <taxon>Caprinae</taxon>
        <taxon>Ovis</taxon>
    </lineage>
</organism>
<proteinExistence type="predicted"/>
<reference evidence="2" key="1">
    <citation type="submission" date="2022-03" db="EMBL/GenBank/DDBJ databases">
        <title>Genomic analyses of argali, domestic sheep and their hybrids provide insights into chromosomal evolution, heterosis and genetic basis of agronomic traits.</title>
        <authorList>
            <person name="Li M."/>
        </authorList>
    </citation>
    <scope>NUCLEOTIDE SEQUENCE</scope>
    <source>
        <strain evidence="2">CAU-MHL-2022a</strain>
        <tissue evidence="2">Skin</tissue>
    </source>
</reference>
<sequence length="133" mass="15101">MTLEQQASIIQIFLFFLFQRYQSSGLGLILLRKENERAMQLDFIFKSLKSIIINPLNRVKSSQRNMFTEAMDDPVTEAPLPMSKEENPAPDTSFSKSNTQDQCFGKYAFGQYGYCHISAANVMTKMGNSSHVT</sequence>